<sequence>MGKEKDLIESQKGAILYGYQLGHLCRKIAETVGCGPFAVSACIRSNSSQF</sequence>
<evidence type="ECO:0000313" key="1">
    <source>
        <dbReference type="EMBL" id="CAG8525401.1"/>
    </source>
</evidence>
<organism evidence="1 2">
    <name type="scientific">Funneliformis caledonium</name>
    <dbReference type="NCBI Taxonomy" id="1117310"/>
    <lineage>
        <taxon>Eukaryota</taxon>
        <taxon>Fungi</taxon>
        <taxon>Fungi incertae sedis</taxon>
        <taxon>Mucoromycota</taxon>
        <taxon>Glomeromycotina</taxon>
        <taxon>Glomeromycetes</taxon>
        <taxon>Glomerales</taxon>
        <taxon>Glomeraceae</taxon>
        <taxon>Funneliformis</taxon>
    </lineage>
</organism>
<comment type="caution">
    <text evidence="1">The sequence shown here is derived from an EMBL/GenBank/DDBJ whole genome shotgun (WGS) entry which is preliminary data.</text>
</comment>
<keyword evidence="2" id="KW-1185">Reference proteome</keyword>
<dbReference type="AlphaFoldDB" id="A0A9N9AE90"/>
<gene>
    <name evidence="1" type="ORF">FCALED_LOCUS4911</name>
</gene>
<accession>A0A9N9AE90</accession>
<protein>
    <submittedName>
        <fullName evidence="1">1965_t:CDS:1</fullName>
    </submittedName>
</protein>
<proteinExistence type="predicted"/>
<dbReference type="EMBL" id="CAJVPQ010000994">
    <property type="protein sequence ID" value="CAG8525401.1"/>
    <property type="molecule type" value="Genomic_DNA"/>
</dbReference>
<reference evidence="1" key="1">
    <citation type="submission" date="2021-06" db="EMBL/GenBank/DDBJ databases">
        <authorList>
            <person name="Kallberg Y."/>
            <person name="Tangrot J."/>
            <person name="Rosling A."/>
        </authorList>
    </citation>
    <scope>NUCLEOTIDE SEQUENCE</scope>
    <source>
        <strain evidence="1">UK204</strain>
    </source>
</reference>
<dbReference type="Proteomes" id="UP000789570">
    <property type="component" value="Unassembled WGS sequence"/>
</dbReference>
<name>A0A9N9AE90_9GLOM</name>
<evidence type="ECO:0000313" key="2">
    <source>
        <dbReference type="Proteomes" id="UP000789570"/>
    </source>
</evidence>
<dbReference type="OrthoDB" id="2363896at2759"/>